<dbReference type="PANTHER" id="PTHR39336">
    <property type="entry name" value="PYRIDOXAMINE PHOSPHATE OXIDASE FAMILY PROTEIN (AFU_ORTHOLOGUE AFUA_6G11440)"/>
    <property type="match status" value="1"/>
</dbReference>
<evidence type="ECO:0000256" key="2">
    <source>
        <dbReference type="SAM" id="Phobius"/>
    </source>
</evidence>
<dbReference type="Gene3D" id="2.30.110.10">
    <property type="entry name" value="Electron Transport, Fmn-binding Protein, Chain A"/>
    <property type="match status" value="1"/>
</dbReference>
<keyword evidence="3" id="KW-0732">Signal</keyword>
<feature type="region of interest" description="Disordered" evidence="1">
    <location>
        <begin position="153"/>
        <end position="179"/>
    </location>
</feature>
<dbReference type="SUPFAM" id="SSF50475">
    <property type="entry name" value="FMN-binding split barrel"/>
    <property type="match status" value="1"/>
</dbReference>
<sequence length="319" mass="34885">MKLIPSLTPSLTSWVLAQPVFYVASAPTHGAHVNVSPKGLPSSTFSVLSPNQVAYLDRTGSGCETIAHLYENGRITIMFMSVGASPRILRLFGRGRVVEWDSPLFAGWLERLGKARPDAVRSVIVCDVFQVSTSCGYGVPRVRKELYLPAAAGAAGGPGAEPEAGQEEEEEGEQVEQGEENGKFDKYGVLRLRWDKENSVFEDRPTLVDNARKRQKAGKVLEYQVQANLDSLDGLPGLRVARREAGQWLWAADAKAHVRRVLAEREAIVFGFLLGVLFYLVLSTKLFGAVDLVKSADLADLTAGFKQQLEVLSSARVKK</sequence>
<organism evidence="5 6">
    <name type="scientific">Phaeoacremonium minimum (strain UCR-PA7)</name>
    <name type="common">Esca disease fungus</name>
    <name type="synonym">Togninia minima</name>
    <dbReference type="NCBI Taxonomy" id="1286976"/>
    <lineage>
        <taxon>Eukaryota</taxon>
        <taxon>Fungi</taxon>
        <taxon>Dikarya</taxon>
        <taxon>Ascomycota</taxon>
        <taxon>Pezizomycotina</taxon>
        <taxon>Sordariomycetes</taxon>
        <taxon>Sordariomycetidae</taxon>
        <taxon>Togniniales</taxon>
        <taxon>Togniniaceae</taxon>
        <taxon>Phaeoacremonium</taxon>
    </lineage>
</organism>
<feature type="domain" description="Pyridoxamine 5'-phosphate oxidase N-terminal" evidence="4">
    <location>
        <begin position="12"/>
        <end position="132"/>
    </location>
</feature>
<keyword evidence="6" id="KW-1185">Reference proteome</keyword>
<evidence type="ECO:0000313" key="6">
    <source>
        <dbReference type="Proteomes" id="UP000014074"/>
    </source>
</evidence>
<dbReference type="HOGENOM" id="CLU_054794_1_0_1"/>
<protein>
    <submittedName>
        <fullName evidence="5">Putative pyridoxamine phosphate oxidase family protein</fullName>
    </submittedName>
</protein>
<dbReference type="eggNOG" id="ENOG502S0EA">
    <property type="taxonomic scope" value="Eukaryota"/>
</dbReference>
<dbReference type="Proteomes" id="UP000014074">
    <property type="component" value="Unassembled WGS sequence"/>
</dbReference>
<reference evidence="6" key="1">
    <citation type="journal article" date="2013" name="Genome Announc.">
        <title>Draft genome sequence of the ascomycete Phaeoacremonium aleophilum strain UCR-PA7, a causal agent of the esca disease complex in grapevines.</title>
        <authorList>
            <person name="Blanco-Ulate B."/>
            <person name="Rolshausen P."/>
            <person name="Cantu D."/>
        </authorList>
    </citation>
    <scope>NUCLEOTIDE SEQUENCE [LARGE SCALE GENOMIC DNA]</scope>
    <source>
        <strain evidence="6">UCR-PA7</strain>
    </source>
</reference>
<dbReference type="Pfam" id="PF01243">
    <property type="entry name" value="PNPOx_N"/>
    <property type="match status" value="1"/>
</dbReference>
<feature type="transmembrane region" description="Helical" evidence="2">
    <location>
        <begin position="267"/>
        <end position="288"/>
    </location>
</feature>
<proteinExistence type="predicted"/>
<feature type="chain" id="PRO_5004452336" evidence="3">
    <location>
        <begin position="18"/>
        <end position="319"/>
    </location>
</feature>
<keyword evidence="2" id="KW-0472">Membrane</keyword>
<dbReference type="AlphaFoldDB" id="R8BW99"/>
<gene>
    <name evidence="5" type="ORF">UCRPA7_865</name>
</gene>
<dbReference type="EMBL" id="KB932817">
    <property type="protein sequence ID" value="EOO03584.1"/>
    <property type="molecule type" value="Genomic_DNA"/>
</dbReference>
<name>R8BW99_PHAM7</name>
<accession>R8BW99</accession>
<dbReference type="PANTHER" id="PTHR39336:SF1">
    <property type="entry name" value="PYRIDOXAMINE PHOSPHATE OXIDASE FAMILY PROTEIN (AFU_ORTHOLOGUE AFUA_6G11440)"/>
    <property type="match status" value="1"/>
</dbReference>
<evidence type="ECO:0000313" key="5">
    <source>
        <dbReference type="EMBL" id="EOO03584.1"/>
    </source>
</evidence>
<evidence type="ECO:0000256" key="1">
    <source>
        <dbReference type="SAM" id="MobiDB-lite"/>
    </source>
</evidence>
<dbReference type="KEGG" id="tmn:UCRPA7_865"/>
<dbReference type="OrthoDB" id="539398at2759"/>
<dbReference type="InterPro" id="IPR011576">
    <property type="entry name" value="Pyridox_Oxase_N"/>
</dbReference>
<dbReference type="RefSeq" id="XP_007911647.1">
    <property type="nucleotide sequence ID" value="XM_007913456.1"/>
</dbReference>
<keyword evidence="2" id="KW-1133">Transmembrane helix</keyword>
<keyword evidence="2" id="KW-0812">Transmembrane</keyword>
<dbReference type="GeneID" id="19329521"/>
<feature type="signal peptide" evidence="3">
    <location>
        <begin position="1"/>
        <end position="17"/>
    </location>
</feature>
<evidence type="ECO:0000256" key="3">
    <source>
        <dbReference type="SAM" id="SignalP"/>
    </source>
</evidence>
<dbReference type="InterPro" id="IPR012349">
    <property type="entry name" value="Split_barrel_FMN-bd"/>
</dbReference>
<feature type="compositionally biased region" description="Acidic residues" evidence="1">
    <location>
        <begin position="164"/>
        <end position="179"/>
    </location>
</feature>
<evidence type="ECO:0000259" key="4">
    <source>
        <dbReference type="Pfam" id="PF01243"/>
    </source>
</evidence>